<dbReference type="InterPro" id="IPR031568">
    <property type="entry name" value="Pet117"/>
</dbReference>
<dbReference type="STRING" id="348802.A0A0D2BRL6"/>
<protein>
    <recommendedName>
        <fullName evidence="8">Cytochrome c oxidase assembly protein</fullName>
    </recommendedName>
</protein>
<dbReference type="RefSeq" id="XP_013315710.1">
    <property type="nucleotide sequence ID" value="XM_013460256.1"/>
</dbReference>
<evidence type="ECO:0000256" key="2">
    <source>
        <dbReference type="ARBA" id="ARBA00008197"/>
    </source>
</evidence>
<evidence type="ECO:0000256" key="4">
    <source>
        <dbReference type="ARBA" id="ARBA00023128"/>
    </source>
</evidence>
<dbReference type="OrthoDB" id="76305at2759"/>
<dbReference type="Pfam" id="PF15786">
    <property type="entry name" value="PET117"/>
    <property type="match status" value="1"/>
</dbReference>
<dbReference type="EMBL" id="KN847320">
    <property type="protein sequence ID" value="KIW55126.1"/>
    <property type="molecule type" value="Genomic_DNA"/>
</dbReference>
<reference evidence="6 7" key="1">
    <citation type="submission" date="2015-01" db="EMBL/GenBank/DDBJ databases">
        <title>The Genome Sequence of Exophiala xenobiotica CBS118157.</title>
        <authorList>
            <consortium name="The Broad Institute Genomics Platform"/>
            <person name="Cuomo C."/>
            <person name="de Hoog S."/>
            <person name="Gorbushina A."/>
            <person name="Stielow B."/>
            <person name="Teixiera M."/>
            <person name="Abouelleil A."/>
            <person name="Chapman S.B."/>
            <person name="Priest M."/>
            <person name="Young S.K."/>
            <person name="Wortman J."/>
            <person name="Nusbaum C."/>
            <person name="Birren B."/>
        </authorList>
    </citation>
    <scope>NUCLEOTIDE SEQUENCE [LARGE SCALE GENOMIC DNA]</scope>
    <source>
        <strain evidence="6 7">CBS 118157</strain>
    </source>
</reference>
<dbReference type="GO" id="GO:0005739">
    <property type="term" value="C:mitochondrion"/>
    <property type="evidence" value="ECO:0007669"/>
    <property type="project" value="UniProtKB-SubCell"/>
</dbReference>
<gene>
    <name evidence="6" type="ORF">PV05_07433</name>
</gene>
<organism evidence="6 7">
    <name type="scientific">Exophiala xenobiotica</name>
    <dbReference type="NCBI Taxonomy" id="348802"/>
    <lineage>
        <taxon>Eukaryota</taxon>
        <taxon>Fungi</taxon>
        <taxon>Dikarya</taxon>
        <taxon>Ascomycota</taxon>
        <taxon>Pezizomycotina</taxon>
        <taxon>Eurotiomycetes</taxon>
        <taxon>Chaetothyriomycetidae</taxon>
        <taxon>Chaetothyriales</taxon>
        <taxon>Herpotrichiellaceae</taxon>
        <taxon>Exophiala</taxon>
    </lineage>
</organism>
<dbReference type="PANTHER" id="PTHR28163">
    <property type="entry name" value="PROTEIN PET117 HOMOLOG, MITOCHONDRIAL"/>
    <property type="match status" value="1"/>
</dbReference>
<sequence length="78" mass="8719">MSTASKVTLLGTILGTAGIVAFVHWAQSSEQAAMHAGVVRDMEQQRLKRERQADFEMQKQLEEEYRKTQTVHDGTQGA</sequence>
<dbReference type="GeneID" id="25329341"/>
<dbReference type="GO" id="GO:0033617">
    <property type="term" value="P:mitochondrial respiratory chain complex IV assembly"/>
    <property type="evidence" value="ECO:0007669"/>
    <property type="project" value="TreeGrafter"/>
</dbReference>
<dbReference type="Proteomes" id="UP000054342">
    <property type="component" value="Unassembled WGS sequence"/>
</dbReference>
<feature type="transmembrane region" description="Helical" evidence="5">
    <location>
        <begin position="7"/>
        <end position="26"/>
    </location>
</feature>
<evidence type="ECO:0000256" key="3">
    <source>
        <dbReference type="ARBA" id="ARBA00022946"/>
    </source>
</evidence>
<evidence type="ECO:0000256" key="5">
    <source>
        <dbReference type="SAM" id="Phobius"/>
    </source>
</evidence>
<keyword evidence="5" id="KW-0812">Transmembrane</keyword>
<evidence type="ECO:0008006" key="8">
    <source>
        <dbReference type="Google" id="ProtNLM"/>
    </source>
</evidence>
<accession>A0A0D2BRL6</accession>
<comment type="subcellular location">
    <subcellularLocation>
        <location evidence="1">Mitochondrion</location>
    </subcellularLocation>
</comment>
<dbReference type="AlphaFoldDB" id="A0A0D2BRL6"/>
<comment type="similarity">
    <text evidence="2">Belongs to the PET117 family.</text>
</comment>
<evidence type="ECO:0000256" key="1">
    <source>
        <dbReference type="ARBA" id="ARBA00004173"/>
    </source>
</evidence>
<dbReference type="HOGENOM" id="CLU_161486_3_1_1"/>
<keyword evidence="4" id="KW-0496">Mitochondrion</keyword>
<keyword evidence="5" id="KW-0472">Membrane</keyword>
<evidence type="ECO:0000313" key="7">
    <source>
        <dbReference type="Proteomes" id="UP000054342"/>
    </source>
</evidence>
<keyword evidence="5" id="KW-1133">Transmembrane helix</keyword>
<evidence type="ECO:0000313" key="6">
    <source>
        <dbReference type="EMBL" id="KIW55126.1"/>
    </source>
</evidence>
<keyword evidence="3" id="KW-0809">Transit peptide</keyword>
<dbReference type="PANTHER" id="PTHR28163:SF1">
    <property type="entry name" value="PROTEIN PET117 HOMOLOG, MITOCHONDRIAL"/>
    <property type="match status" value="1"/>
</dbReference>
<keyword evidence="7" id="KW-1185">Reference proteome</keyword>
<name>A0A0D2BRL6_9EURO</name>
<proteinExistence type="inferred from homology"/>